<reference evidence="1" key="1">
    <citation type="submission" date="2020-11" db="EMBL/GenBank/DDBJ databases">
        <authorList>
            <consortium name="DOE Joint Genome Institute"/>
            <person name="Ahrendt S."/>
            <person name="Riley R."/>
            <person name="Andreopoulos W."/>
            <person name="LaButti K."/>
            <person name="Pangilinan J."/>
            <person name="Ruiz-duenas F.J."/>
            <person name="Barrasa J.M."/>
            <person name="Sanchez-Garcia M."/>
            <person name="Camarero S."/>
            <person name="Miyauchi S."/>
            <person name="Serrano A."/>
            <person name="Linde D."/>
            <person name="Babiker R."/>
            <person name="Drula E."/>
            <person name="Ayuso-Fernandez I."/>
            <person name="Pacheco R."/>
            <person name="Padilla G."/>
            <person name="Ferreira P."/>
            <person name="Barriuso J."/>
            <person name="Kellner H."/>
            <person name="Castanera R."/>
            <person name="Alfaro M."/>
            <person name="Ramirez L."/>
            <person name="Pisabarro A.G."/>
            <person name="Kuo A."/>
            <person name="Tritt A."/>
            <person name="Lipzen A."/>
            <person name="He G."/>
            <person name="Yan M."/>
            <person name="Ng V."/>
            <person name="Cullen D."/>
            <person name="Martin F."/>
            <person name="Rosso M.-N."/>
            <person name="Henrissat B."/>
            <person name="Hibbett D."/>
            <person name="Martinez A.T."/>
            <person name="Grigoriev I.V."/>
        </authorList>
    </citation>
    <scope>NUCLEOTIDE SEQUENCE</scope>
    <source>
        <strain evidence="1">AH 44721</strain>
    </source>
</reference>
<accession>A0A9P5TH49</accession>
<dbReference type="Proteomes" id="UP000724874">
    <property type="component" value="Unassembled WGS sequence"/>
</dbReference>
<name>A0A9P5TH49_GYMJU</name>
<sequence>MPKGYLMPPLFRPRDYMWMGRPTGSLEEHKILGVKLNWSQIRRIASAISMEPVDDSDQAYDIVGYEVKCLGYEFCSLYDIDPHTRDKRPMMMLAVQDTIHPNRWGEEHEERACGALLWLRENGCKEACQWPSLEPAVIGLLRPFDPWPEA</sequence>
<keyword evidence="2" id="KW-1185">Reference proteome</keyword>
<dbReference type="OrthoDB" id="2834717at2759"/>
<organism evidence="1 2">
    <name type="scientific">Gymnopilus junonius</name>
    <name type="common">Spectacular rustgill mushroom</name>
    <name type="synonym">Gymnopilus spectabilis subsp. junonius</name>
    <dbReference type="NCBI Taxonomy" id="109634"/>
    <lineage>
        <taxon>Eukaryota</taxon>
        <taxon>Fungi</taxon>
        <taxon>Dikarya</taxon>
        <taxon>Basidiomycota</taxon>
        <taxon>Agaricomycotina</taxon>
        <taxon>Agaricomycetes</taxon>
        <taxon>Agaricomycetidae</taxon>
        <taxon>Agaricales</taxon>
        <taxon>Agaricineae</taxon>
        <taxon>Hymenogastraceae</taxon>
        <taxon>Gymnopilus</taxon>
    </lineage>
</organism>
<dbReference type="AlphaFoldDB" id="A0A9P5TH49"/>
<comment type="caution">
    <text evidence="1">The sequence shown here is derived from an EMBL/GenBank/DDBJ whole genome shotgun (WGS) entry which is preliminary data.</text>
</comment>
<dbReference type="EMBL" id="JADNYJ010000215">
    <property type="protein sequence ID" value="KAF8874396.1"/>
    <property type="molecule type" value="Genomic_DNA"/>
</dbReference>
<evidence type="ECO:0000313" key="2">
    <source>
        <dbReference type="Proteomes" id="UP000724874"/>
    </source>
</evidence>
<proteinExistence type="predicted"/>
<protein>
    <submittedName>
        <fullName evidence="1">Uncharacterized protein</fullName>
    </submittedName>
</protein>
<evidence type="ECO:0000313" key="1">
    <source>
        <dbReference type="EMBL" id="KAF8874396.1"/>
    </source>
</evidence>
<gene>
    <name evidence="1" type="ORF">CPB84DRAFT_1853634</name>
</gene>